<proteinExistence type="predicted"/>
<accession>A0AAV5KGS5</accession>
<name>A0AAV5KGS5_9ROSI</name>
<dbReference type="EMBL" id="BPVZ01000064">
    <property type="protein sequence ID" value="GKV23808.1"/>
    <property type="molecule type" value="Genomic_DNA"/>
</dbReference>
<dbReference type="Proteomes" id="UP001054252">
    <property type="component" value="Unassembled WGS sequence"/>
</dbReference>
<protein>
    <submittedName>
        <fullName evidence="1">Uncharacterized protein</fullName>
    </submittedName>
</protein>
<evidence type="ECO:0000313" key="1">
    <source>
        <dbReference type="EMBL" id="GKV23808.1"/>
    </source>
</evidence>
<reference evidence="1 2" key="1">
    <citation type="journal article" date="2021" name="Commun. Biol.">
        <title>The genome of Shorea leprosula (Dipterocarpaceae) highlights the ecological relevance of drought in aseasonal tropical rainforests.</title>
        <authorList>
            <person name="Ng K.K.S."/>
            <person name="Kobayashi M.J."/>
            <person name="Fawcett J.A."/>
            <person name="Hatakeyama M."/>
            <person name="Paape T."/>
            <person name="Ng C.H."/>
            <person name="Ang C.C."/>
            <person name="Tnah L.H."/>
            <person name="Lee C.T."/>
            <person name="Nishiyama T."/>
            <person name="Sese J."/>
            <person name="O'Brien M.J."/>
            <person name="Copetti D."/>
            <person name="Mohd Noor M.I."/>
            <person name="Ong R.C."/>
            <person name="Putra M."/>
            <person name="Sireger I.Z."/>
            <person name="Indrioko S."/>
            <person name="Kosugi Y."/>
            <person name="Izuno A."/>
            <person name="Isagi Y."/>
            <person name="Lee S.L."/>
            <person name="Shimizu K.K."/>
        </authorList>
    </citation>
    <scope>NUCLEOTIDE SEQUENCE [LARGE SCALE GENOMIC DNA]</scope>
    <source>
        <strain evidence="1">214</strain>
    </source>
</reference>
<organism evidence="1 2">
    <name type="scientific">Rubroshorea leprosula</name>
    <dbReference type="NCBI Taxonomy" id="152421"/>
    <lineage>
        <taxon>Eukaryota</taxon>
        <taxon>Viridiplantae</taxon>
        <taxon>Streptophyta</taxon>
        <taxon>Embryophyta</taxon>
        <taxon>Tracheophyta</taxon>
        <taxon>Spermatophyta</taxon>
        <taxon>Magnoliopsida</taxon>
        <taxon>eudicotyledons</taxon>
        <taxon>Gunneridae</taxon>
        <taxon>Pentapetalae</taxon>
        <taxon>rosids</taxon>
        <taxon>malvids</taxon>
        <taxon>Malvales</taxon>
        <taxon>Dipterocarpaceae</taxon>
        <taxon>Rubroshorea</taxon>
    </lineage>
</organism>
<keyword evidence="2" id="KW-1185">Reference proteome</keyword>
<dbReference type="AlphaFoldDB" id="A0AAV5KGS5"/>
<comment type="caution">
    <text evidence="1">The sequence shown here is derived from an EMBL/GenBank/DDBJ whole genome shotgun (WGS) entry which is preliminary data.</text>
</comment>
<evidence type="ECO:0000313" key="2">
    <source>
        <dbReference type="Proteomes" id="UP001054252"/>
    </source>
</evidence>
<gene>
    <name evidence="1" type="ORF">SLEP1_g33501</name>
</gene>
<sequence>MAPTAAMLILISHRNKPSPVSSSSSPPSVSAVAASLEMKVSEMKMFLRRRYGCQTKEPTMGTDPLSSADSALEKRFREALELGCC</sequence>